<proteinExistence type="predicted"/>
<accession>A0A7S1A620</accession>
<reference evidence="2" key="1">
    <citation type="submission" date="2021-01" db="EMBL/GenBank/DDBJ databases">
        <authorList>
            <person name="Corre E."/>
            <person name="Pelletier E."/>
            <person name="Niang G."/>
            <person name="Scheremetjew M."/>
            <person name="Finn R."/>
            <person name="Kale V."/>
            <person name="Holt S."/>
            <person name="Cochrane G."/>
            <person name="Meng A."/>
            <person name="Brown T."/>
            <person name="Cohen L."/>
        </authorList>
    </citation>
    <scope>NUCLEOTIDE SEQUENCE</scope>
</reference>
<dbReference type="AlphaFoldDB" id="A0A7S1A620"/>
<protein>
    <submittedName>
        <fullName evidence="2">Uncharacterized protein</fullName>
    </submittedName>
</protein>
<organism evidence="2">
    <name type="scientific">Noctiluca scintillans</name>
    <name type="common">Sea sparkle</name>
    <name type="synonym">Red tide dinoflagellate</name>
    <dbReference type="NCBI Taxonomy" id="2966"/>
    <lineage>
        <taxon>Eukaryota</taxon>
        <taxon>Sar</taxon>
        <taxon>Alveolata</taxon>
        <taxon>Dinophyceae</taxon>
        <taxon>Noctilucales</taxon>
        <taxon>Noctilucaceae</taxon>
        <taxon>Noctiluca</taxon>
    </lineage>
</organism>
<evidence type="ECO:0000256" key="1">
    <source>
        <dbReference type="SAM" id="MobiDB-lite"/>
    </source>
</evidence>
<name>A0A7S1A620_NOCSC</name>
<evidence type="ECO:0000313" key="2">
    <source>
        <dbReference type="EMBL" id="CAD8843822.1"/>
    </source>
</evidence>
<feature type="region of interest" description="Disordered" evidence="1">
    <location>
        <begin position="1"/>
        <end position="24"/>
    </location>
</feature>
<gene>
    <name evidence="2" type="ORF">NSCI0253_LOCUS18172</name>
</gene>
<feature type="compositionally biased region" description="Polar residues" evidence="1">
    <location>
        <begin position="1"/>
        <end position="11"/>
    </location>
</feature>
<dbReference type="EMBL" id="HBFQ01025666">
    <property type="protein sequence ID" value="CAD8843822.1"/>
    <property type="molecule type" value="Transcribed_RNA"/>
</dbReference>
<sequence>MCWKVHSTSGGASPHLSRRRKELPRSDARVCGLSWQRMCPNRDPVWRSGTHEVREQLGWALNPRQESSGREVEPTGREVFFLVPMLLPVLGYNYKEKAPCFHEVP</sequence>